<dbReference type="InterPro" id="IPR036597">
    <property type="entry name" value="Fido-like_dom_sf"/>
</dbReference>
<dbReference type="SUPFAM" id="SSF140931">
    <property type="entry name" value="Fic-like"/>
    <property type="match status" value="1"/>
</dbReference>
<dbReference type="PANTHER" id="PTHR13504">
    <property type="entry name" value="FIDO DOMAIN-CONTAINING PROTEIN DDB_G0283145"/>
    <property type="match status" value="1"/>
</dbReference>
<dbReference type="InterPro" id="IPR003812">
    <property type="entry name" value="Fido"/>
</dbReference>
<accession>A0ABP9V165</accession>
<name>A0ABP9V165_9BACT</name>
<comment type="caution">
    <text evidence="2">The sequence shown here is derived from an EMBL/GenBank/DDBJ whole genome shotgun (WGS) entry which is preliminary data.</text>
</comment>
<dbReference type="Proteomes" id="UP001424741">
    <property type="component" value="Unassembled WGS sequence"/>
</dbReference>
<dbReference type="PANTHER" id="PTHR13504:SF38">
    <property type="entry name" value="FIDO DOMAIN-CONTAINING PROTEIN"/>
    <property type="match status" value="1"/>
</dbReference>
<dbReference type="InterPro" id="IPR036388">
    <property type="entry name" value="WH-like_DNA-bd_sf"/>
</dbReference>
<organism evidence="2 3">
    <name type="scientific">Rubritalea halochordaticola</name>
    <dbReference type="NCBI Taxonomy" id="714537"/>
    <lineage>
        <taxon>Bacteria</taxon>
        <taxon>Pseudomonadati</taxon>
        <taxon>Verrucomicrobiota</taxon>
        <taxon>Verrucomicrobiia</taxon>
        <taxon>Verrucomicrobiales</taxon>
        <taxon>Rubritaleaceae</taxon>
        <taxon>Rubritalea</taxon>
    </lineage>
</organism>
<proteinExistence type="predicted"/>
<dbReference type="Pfam" id="PF02661">
    <property type="entry name" value="Fic"/>
    <property type="match status" value="1"/>
</dbReference>
<protein>
    <recommendedName>
        <fullName evidence="1">Fido domain-containing protein</fullName>
    </recommendedName>
</protein>
<evidence type="ECO:0000313" key="3">
    <source>
        <dbReference type="Proteomes" id="UP001424741"/>
    </source>
</evidence>
<dbReference type="PROSITE" id="PS51459">
    <property type="entry name" value="FIDO"/>
    <property type="match status" value="1"/>
</dbReference>
<keyword evidence="3" id="KW-1185">Reference proteome</keyword>
<evidence type="ECO:0000313" key="2">
    <source>
        <dbReference type="EMBL" id="GAA5496418.1"/>
    </source>
</evidence>
<reference evidence="2 3" key="1">
    <citation type="submission" date="2024-02" db="EMBL/GenBank/DDBJ databases">
        <title>Rubritalea halochordaticola NBRC 107102.</title>
        <authorList>
            <person name="Ichikawa N."/>
            <person name="Katano-Makiyama Y."/>
            <person name="Hidaka K."/>
        </authorList>
    </citation>
    <scope>NUCLEOTIDE SEQUENCE [LARGE SCALE GENOMIC DNA]</scope>
    <source>
        <strain evidence="2 3">NBRC 107102</strain>
    </source>
</reference>
<evidence type="ECO:0000259" key="1">
    <source>
        <dbReference type="PROSITE" id="PS51459"/>
    </source>
</evidence>
<sequence>MPSQPPDDELQVILEVVASAPHGISIGELLENSRLDLKRRTLQRRIDYLCDQGLLVPRGEGRGRRYLVPAVTVDNTVPAAKASTVDRGWLGPESTEIRRLVSLPPSKRQPVGYDPSFLESYQPNVTFYLPQKTRSHLVEIGQVGITDLPAGTYLRQILDRLLIDLSWNSSRLEGNTYSLLETQRLLELGESADGKATQEAQMILNHKEAIEMLAEQSEEIGFNRYTVCNLHALLSNNLLSDPAACGRIRSRPVGISGTVFHPLEVPQQIEEYFQLILDKAEAIKDPFETAFFVMVQLPYLQAFEDVNKRVSRLAANIPMIKYNFCPLSFVDIEADDYINALIGVYELQRIEYLRDVFVWAYERSALRYNAVRQSLGDPDPFRLKYRSQIGRFVREIVQSSLDASEAIRWIQQHATTEIPEEDYTQFIETVETELLSLHEGNIARFRLRPGEFTNWMSKQIRA</sequence>
<dbReference type="Gene3D" id="1.10.10.10">
    <property type="entry name" value="Winged helix-like DNA-binding domain superfamily/Winged helix DNA-binding domain"/>
    <property type="match status" value="1"/>
</dbReference>
<dbReference type="EMBL" id="BAABRL010000008">
    <property type="protein sequence ID" value="GAA5496418.1"/>
    <property type="molecule type" value="Genomic_DNA"/>
</dbReference>
<dbReference type="Gene3D" id="1.10.3290.10">
    <property type="entry name" value="Fido-like domain"/>
    <property type="match status" value="1"/>
</dbReference>
<feature type="domain" description="Fido" evidence="1">
    <location>
        <begin position="222"/>
        <end position="362"/>
    </location>
</feature>
<gene>
    <name evidence="2" type="ORF">Rhal01_02601</name>
</gene>
<dbReference type="RefSeq" id="WP_346189101.1">
    <property type="nucleotide sequence ID" value="NZ_BAABRL010000008.1"/>
</dbReference>
<dbReference type="InterPro" id="IPR040198">
    <property type="entry name" value="Fido_containing"/>
</dbReference>